<dbReference type="Proteomes" id="UP000887576">
    <property type="component" value="Unplaced"/>
</dbReference>
<name>A0AC34QWA4_9BILA</name>
<organism evidence="1 2">
    <name type="scientific">Panagrolaimus sp. JU765</name>
    <dbReference type="NCBI Taxonomy" id="591449"/>
    <lineage>
        <taxon>Eukaryota</taxon>
        <taxon>Metazoa</taxon>
        <taxon>Ecdysozoa</taxon>
        <taxon>Nematoda</taxon>
        <taxon>Chromadorea</taxon>
        <taxon>Rhabditida</taxon>
        <taxon>Tylenchina</taxon>
        <taxon>Panagrolaimomorpha</taxon>
        <taxon>Panagrolaimoidea</taxon>
        <taxon>Panagrolaimidae</taxon>
        <taxon>Panagrolaimus</taxon>
    </lineage>
</organism>
<sequence>MPVPRKQNSSPLPEQTQRIYARGHAFSRSWNADEDEQRHGERQGTNASPQTKQPSHQKIQRAPPRPPPPLWLAAPRPVFQQARSVEALPQQHYLSLDQRSQSEQTKKALIRQSTPQIPQTMVSKQCQDLWHERRHLENKSVFRQISTDLSDDFADVASTSFESNTESLLRNEPRKTSHFLRPPTKMTNAEMKRQRYKNLLQHRNAKTTTGVPAESSFESGGSDSTTKFGSSLDSAEFGWNSRRFDKHRSPIKQQKPLNQALLPKHVPVRSLRRPLIQAYASYDLERDYSVDSKSDSLFRSFSRVDPWYEPRNDNRIQYPSTFDPSRRRRSPQLLHIMAQYRSADNPFYR</sequence>
<protein>
    <submittedName>
        <fullName evidence="2">Uncharacterized protein</fullName>
    </submittedName>
</protein>
<reference evidence="2" key="1">
    <citation type="submission" date="2022-11" db="UniProtKB">
        <authorList>
            <consortium name="WormBaseParasite"/>
        </authorList>
    </citation>
    <scope>IDENTIFICATION</scope>
</reference>
<evidence type="ECO:0000313" key="1">
    <source>
        <dbReference type="Proteomes" id="UP000887576"/>
    </source>
</evidence>
<dbReference type="WBParaSite" id="JU765_v2.g19901.t1">
    <property type="protein sequence ID" value="JU765_v2.g19901.t1"/>
    <property type="gene ID" value="JU765_v2.g19901"/>
</dbReference>
<accession>A0AC34QWA4</accession>
<evidence type="ECO:0000313" key="2">
    <source>
        <dbReference type="WBParaSite" id="JU765_v2.g19901.t1"/>
    </source>
</evidence>
<proteinExistence type="predicted"/>